<organism evidence="1 2">
    <name type="scientific">Pseudomonas linyingensis</name>
    <dbReference type="NCBI Taxonomy" id="915471"/>
    <lineage>
        <taxon>Bacteria</taxon>
        <taxon>Pseudomonadati</taxon>
        <taxon>Pseudomonadota</taxon>
        <taxon>Gammaproteobacteria</taxon>
        <taxon>Pseudomonadales</taxon>
        <taxon>Pseudomonadaceae</taxon>
        <taxon>Pseudomonas</taxon>
    </lineage>
</organism>
<sequence length="83" mass="9044">MHESRIAGLAGKIMSTAVEASVAGRFEASAQFRAAGRVIEVTGYRLHAGARTKDEPSRMAVQLDTPYAEHILEQMLALVESMR</sequence>
<proteinExistence type="predicted"/>
<keyword evidence="2" id="KW-1185">Reference proteome</keyword>
<gene>
    <name evidence="1" type="ORF">SAMN05216201_11130</name>
</gene>
<evidence type="ECO:0000313" key="2">
    <source>
        <dbReference type="Proteomes" id="UP000242930"/>
    </source>
</evidence>
<dbReference type="Proteomes" id="UP000242930">
    <property type="component" value="Unassembled WGS sequence"/>
</dbReference>
<dbReference type="RefSeq" id="WP_090311963.1">
    <property type="nucleotide sequence ID" value="NZ_FNZE01000011.1"/>
</dbReference>
<protein>
    <submittedName>
        <fullName evidence="1">Uncharacterized protein</fullName>
    </submittedName>
</protein>
<accession>A0A1H6ZY00</accession>
<evidence type="ECO:0000313" key="1">
    <source>
        <dbReference type="EMBL" id="SEJ57054.1"/>
    </source>
</evidence>
<reference evidence="2" key="1">
    <citation type="submission" date="2016-10" db="EMBL/GenBank/DDBJ databases">
        <authorList>
            <person name="Varghese N."/>
            <person name="Submissions S."/>
        </authorList>
    </citation>
    <scope>NUCLEOTIDE SEQUENCE [LARGE SCALE GENOMIC DNA]</scope>
    <source>
        <strain evidence="2">LMG 25967</strain>
    </source>
</reference>
<dbReference type="AlphaFoldDB" id="A0A1H6ZY00"/>
<name>A0A1H6ZY00_9PSED</name>
<dbReference type="EMBL" id="FNZE01000011">
    <property type="protein sequence ID" value="SEJ57054.1"/>
    <property type="molecule type" value="Genomic_DNA"/>
</dbReference>
<dbReference type="STRING" id="915471.SAMN05216201_11130"/>